<dbReference type="Proteomes" id="UP000001861">
    <property type="component" value="Unassembled WGS sequence"/>
</dbReference>
<dbReference type="EMBL" id="AACS02000006">
    <property type="protein sequence ID" value="EFI27497.1"/>
    <property type="molecule type" value="Genomic_DNA"/>
</dbReference>
<reference evidence="1 2" key="1">
    <citation type="journal article" date="2010" name="Proc. Natl. Acad. Sci. U.S.A.">
        <title>Insights into evolution of multicellular fungi from the assembled chromosomes of the mushroom Coprinopsis cinerea (Coprinus cinereus).</title>
        <authorList>
            <person name="Stajich J.E."/>
            <person name="Wilke S.K."/>
            <person name="Ahren D."/>
            <person name="Au C.H."/>
            <person name="Birren B.W."/>
            <person name="Borodovsky M."/>
            <person name="Burns C."/>
            <person name="Canback B."/>
            <person name="Casselton L.A."/>
            <person name="Cheng C.K."/>
            <person name="Deng J."/>
            <person name="Dietrich F.S."/>
            <person name="Fargo D.C."/>
            <person name="Farman M.L."/>
            <person name="Gathman A.C."/>
            <person name="Goldberg J."/>
            <person name="Guigo R."/>
            <person name="Hoegger P.J."/>
            <person name="Hooker J.B."/>
            <person name="Huggins A."/>
            <person name="James T.Y."/>
            <person name="Kamada T."/>
            <person name="Kilaru S."/>
            <person name="Kodira C."/>
            <person name="Kues U."/>
            <person name="Kupfer D."/>
            <person name="Kwan H.S."/>
            <person name="Lomsadze A."/>
            <person name="Li W."/>
            <person name="Lilly W.W."/>
            <person name="Ma L.J."/>
            <person name="Mackey A.J."/>
            <person name="Manning G."/>
            <person name="Martin F."/>
            <person name="Muraguchi H."/>
            <person name="Natvig D.O."/>
            <person name="Palmerini H."/>
            <person name="Ramesh M.A."/>
            <person name="Rehmeyer C.J."/>
            <person name="Roe B.A."/>
            <person name="Shenoy N."/>
            <person name="Stanke M."/>
            <person name="Ter-Hovhannisyan V."/>
            <person name="Tunlid A."/>
            <person name="Velagapudi R."/>
            <person name="Vision T.J."/>
            <person name="Zeng Q."/>
            <person name="Zolan M.E."/>
            <person name="Pukkila P.J."/>
        </authorList>
    </citation>
    <scope>NUCLEOTIDE SEQUENCE [LARGE SCALE GENOMIC DNA]</scope>
    <source>
        <strain evidence="2">Okayama-7 / 130 / ATCC MYA-4618 / FGSC 9003</strain>
    </source>
</reference>
<dbReference type="AlphaFoldDB" id="D6RN20"/>
<dbReference type="KEGG" id="cci:CC1G_15532"/>
<dbReference type="HOGENOM" id="CLU_1927498_0_0_1"/>
<name>D6RN20_COPC7</name>
<accession>D6RN20</accession>
<dbReference type="RefSeq" id="XP_002910991.1">
    <property type="nucleotide sequence ID" value="XM_002910945.1"/>
</dbReference>
<sequence>MTAGVEINVSRLSLLVKAQEQDKYHPSGFRSGTSLTGDCNFEVGTKTNRCGNPYHSLPLLSKGFENSDKGYWQIIGIQYDHALTKTILVGERSVEEGGRALSYFISKKLQSASRKAANNEPQHRFWSEEVH</sequence>
<organism evidence="1 2">
    <name type="scientific">Coprinopsis cinerea (strain Okayama-7 / 130 / ATCC MYA-4618 / FGSC 9003)</name>
    <name type="common">Inky cap fungus</name>
    <name type="synonym">Hormographiella aspergillata</name>
    <dbReference type="NCBI Taxonomy" id="240176"/>
    <lineage>
        <taxon>Eukaryota</taxon>
        <taxon>Fungi</taxon>
        <taxon>Dikarya</taxon>
        <taxon>Basidiomycota</taxon>
        <taxon>Agaricomycotina</taxon>
        <taxon>Agaricomycetes</taxon>
        <taxon>Agaricomycetidae</taxon>
        <taxon>Agaricales</taxon>
        <taxon>Agaricineae</taxon>
        <taxon>Psathyrellaceae</taxon>
        <taxon>Coprinopsis</taxon>
    </lineage>
</organism>
<gene>
    <name evidence="1" type="ORF">CC1G_15532</name>
</gene>
<dbReference type="VEuPathDB" id="FungiDB:CC1G_15532"/>
<protein>
    <submittedName>
        <fullName evidence="1">Uncharacterized protein</fullName>
    </submittedName>
</protein>
<dbReference type="GeneID" id="9378462"/>
<comment type="caution">
    <text evidence="1">The sequence shown here is derived from an EMBL/GenBank/DDBJ whole genome shotgun (WGS) entry which is preliminary data.</text>
</comment>
<keyword evidence="2" id="KW-1185">Reference proteome</keyword>
<proteinExistence type="predicted"/>
<evidence type="ECO:0000313" key="1">
    <source>
        <dbReference type="EMBL" id="EFI27497.1"/>
    </source>
</evidence>
<evidence type="ECO:0000313" key="2">
    <source>
        <dbReference type="Proteomes" id="UP000001861"/>
    </source>
</evidence>
<dbReference type="InParanoid" id="D6RN20"/>